<organism evidence="3 4">
    <name type="scientific">Candidatus Curtissbacteria bacterium RIFCSPLOWO2_01_FULL_37_9</name>
    <dbReference type="NCBI Taxonomy" id="1797724"/>
    <lineage>
        <taxon>Bacteria</taxon>
        <taxon>Candidatus Curtissiibacteriota</taxon>
    </lineage>
</organism>
<proteinExistence type="predicted"/>
<sequence length="103" mass="11233">MADKNDTAVDEPVEEPKADDKPAEEPEAEESQTEEPKVEEPESGSTVPADDSAEPVGTDQQGRQLYSVKCANCGKQTQVPFKPSGGRPVYCRDCYMQKKGERG</sequence>
<name>A0A1F5GPP6_9BACT</name>
<dbReference type="EMBL" id="MFBN01000058">
    <property type="protein sequence ID" value="OGD93821.1"/>
    <property type="molecule type" value="Genomic_DNA"/>
</dbReference>
<dbReference type="InterPro" id="IPR026363">
    <property type="entry name" value="CxxC-x17-CxxC_dom"/>
</dbReference>
<dbReference type="Proteomes" id="UP000178336">
    <property type="component" value="Unassembled WGS sequence"/>
</dbReference>
<reference evidence="3 4" key="1">
    <citation type="journal article" date="2016" name="Nat. Commun.">
        <title>Thousands of microbial genomes shed light on interconnected biogeochemical processes in an aquifer system.</title>
        <authorList>
            <person name="Anantharaman K."/>
            <person name="Brown C.T."/>
            <person name="Hug L.A."/>
            <person name="Sharon I."/>
            <person name="Castelle C.J."/>
            <person name="Probst A.J."/>
            <person name="Thomas B.C."/>
            <person name="Singh A."/>
            <person name="Wilkins M.J."/>
            <person name="Karaoz U."/>
            <person name="Brodie E.L."/>
            <person name="Williams K.H."/>
            <person name="Hubbard S.S."/>
            <person name="Banfield J.F."/>
        </authorList>
    </citation>
    <scope>NUCLEOTIDE SEQUENCE [LARGE SCALE GENOMIC DNA]</scope>
</reference>
<dbReference type="AlphaFoldDB" id="A0A1F5GPP6"/>
<dbReference type="NCBIfam" id="TIGR04272">
    <property type="entry name" value="cxxc_cxxc_Mbark"/>
    <property type="match status" value="1"/>
</dbReference>
<evidence type="ECO:0000256" key="1">
    <source>
        <dbReference type="SAM" id="MobiDB-lite"/>
    </source>
</evidence>
<accession>A0A1F5GPP6</accession>
<dbReference type="Pfam" id="PF23477">
    <property type="entry name" value="zf_Tbcl_2"/>
    <property type="match status" value="1"/>
</dbReference>
<protein>
    <recommendedName>
        <fullName evidence="2">CxxC-x17-CxxC domain-containing protein</fullName>
    </recommendedName>
</protein>
<evidence type="ECO:0000313" key="4">
    <source>
        <dbReference type="Proteomes" id="UP000178336"/>
    </source>
</evidence>
<evidence type="ECO:0000259" key="2">
    <source>
        <dbReference type="Pfam" id="PF23477"/>
    </source>
</evidence>
<feature type="domain" description="CxxC-x17-CxxC" evidence="2">
    <location>
        <begin position="63"/>
        <end position="99"/>
    </location>
</feature>
<gene>
    <name evidence="3" type="ORF">A3A48_02185</name>
</gene>
<comment type="caution">
    <text evidence="3">The sequence shown here is derived from an EMBL/GenBank/DDBJ whole genome shotgun (WGS) entry which is preliminary data.</text>
</comment>
<feature type="region of interest" description="Disordered" evidence="1">
    <location>
        <begin position="1"/>
        <end position="61"/>
    </location>
</feature>
<feature type="compositionally biased region" description="Basic and acidic residues" evidence="1">
    <location>
        <begin position="14"/>
        <end position="24"/>
    </location>
</feature>
<evidence type="ECO:0000313" key="3">
    <source>
        <dbReference type="EMBL" id="OGD93821.1"/>
    </source>
</evidence>